<dbReference type="InterPro" id="IPR016020">
    <property type="entry name" value="Transl_init_fac_sub12_N_euk"/>
</dbReference>
<proteinExistence type="inferred from homology"/>
<evidence type="ECO:0000256" key="4">
    <source>
        <dbReference type="HAMAP-Rule" id="MF_03010"/>
    </source>
</evidence>
<dbReference type="Gene3D" id="1.25.40.250">
    <property type="entry name" value="ARM repeat, domain 1"/>
    <property type="match status" value="2"/>
</dbReference>
<comment type="similarity">
    <text evidence="4">Belongs to the eIF-3 subunit K family.</text>
</comment>
<dbReference type="InterPro" id="IPR009374">
    <property type="entry name" value="eIF3k"/>
</dbReference>
<dbReference type="Pfam" id="PF10075">
    <property type="entry name" value="CSN8_PSD8_EIF3K"/>
    <property type="match status" value="1"/>
</dbReference>
<evidence type="ECO:0000256" key="3">
    <source>
        <dbReference type="ARBA" id="ARBA00022917"/>
    </source>
</evidence>
<evidence type="ECO:0000256" key="1">
    <source>
        <dbReference type="ARBA" id="ARBA00022490"/>
    </source>
</evidence>
<reference evidence="7" key="1">
    <citation type="submission" date="2017-03" db="EMBL/GenBank/DDBJ databases">
        <title>Phytopthora megakarya and P. palmivora, two closely related causual agents of cacao black pod achieved similar genome size and gene model numbers by different mechanisms.</title>
        <authorList>
            <person name="Ali S."/>
            <person name="Shao J."/>
            <person name="Larry D.J."/>
            <person name="Kronmiller B."/>
            <person name="Shen D."/>
            <person name="Strem M.D."/>
            <person name="Melnick R.L."/>
            <person name="Guiltinan M.J."/>
            <person name="Tyler B.M."/>
            <person name="Meinhardt L.W."/>
            <person name="Bailey B.A."/>
        </authorList>
    </citation>
    <scope>NUCLEOTIDE SEQUENCE [LARGE SCALE GENOMIC DNA]</scope>
    <source>
        <strain evidence="7">zdho120</strain>
    </source>
</reference>
<comment type="subunit">
    <text evidence="4">Component of the eukaryotic translation initiation factor 3 (eIF-3) complex.</text>
</comment>
<dbReference type="STRING" id="4795.A0A225WDZ0"/>
<dbReference type="EMBL" id="NBNE01001024">
    <property type="protein sequence ID" value="OWZ15941.1"/>
    <property type="molecule type" value="Genomic_DNA"/>
</dbReference>
<dbReference type="PROSITE" id="PS50250">
    <property type="entry name" value="PCI"/>
    <property type="match status" value="1"/>
</dbReference>
<dbReference type="AlphaFoldDB" id="A0A225WDZ0"/>
<dbReference type="GO" id="GO:0016282">
    <property type="term" value="C:eukaryotic 43S preinitiation complex"/>
    <property type="evidence" value="ECO:0007669"/>
    <property type="project" value="UniProtKB-UniRule"/>
</dbReference>
<dbReference type="InterPro" id="IPR033464">
    <property type="entry name" value="CSN8_PSD8_EIF3K"/>
</dbReference>
<feature type="domain" description="PCI" evidence="5">
    <location>
        <begin position="112"/>
        <end position="270"/>
    </location>
</feature>
<comment type="function">
    <text evidence="4">Component of the eukaryotic translation initiation factor 3 (eIF-3) complex, which is involved in protein synthesis of a specialized repertoire of mRNAs and, together with other initiation factors, stimulates binding of mRNA and methionyl-tRNAi to the 40S ribosome. The eIF-3 complex specifically targets and initiates translation of a subset of mRNAs involved in cell proliferation.</text>
</comment>
<dbReference type="PANTHER" id="PTHR13022:SF0">
    <property type="entry name" value="EUKARYOTIC TRANSLATION INITIATION FACTOR 3 SUBUNIT K"/>
    <property type="match status" value="1"/>
</dbReference>
<dbReference type="Gene3D" id="1.10.10.10">
    <property type="entry name" value="Winged helix-like DNA-binding domain superfamily/Winged helix DNA-binding domain"/>
    <property type="match status" value="1"/>
</dbReference>
<dbReference type="GO" id="GO:0006446">
    <property type="term" value="P:regulation of translational initiation"/>
    <property type="evidence" value="ECO:0007669"/>
    <property type="project" value="InterPro"/>
</dbReference>
<protein>
    <recommendedName>
        <fullName evidence="4">Eukaryotic translation initiation factor 3 subunit K</fullName>
        <shortName evidence="4">eIF3k</shortName>
    </recommendedName>
    <alternativeName>
        <fullName evidence="4">eIF-3 p25</fullName>
    </alternativeName>
</protein>
<accession>A0A225WDZ0</accession>
<dbReference type="InterPro" id="IPR036388">
    <property type="entry name" value="WH-like_DNA-bd_sf"/>
</dbReference>
<gene>
    <name evidence="6" type="ORF">PHMEG_00010328</name>
</gene>
<keyword evidence="2 4" id="KW-0396">Initiation factor</keyword>
<sequence>MAFQQQTIVDFVTASDASATQQQLLAVHNGRGFCEQANVAVLETYLAEQVKNSTVDIDANLALLKLYQVYPATVNAENVAKVLVKGVMSLPSTFFTGASTMVPESIRENSTVDIDANLALLKLYQVYPATVNAENVAKVLVKGVMSLPSTFFTGVSTMVPESIREDANVTAVLHTGFMLQSCLFEDFWKENVTFAEKVPGFLQSVRAYILTAISRSHSAISTGVLKAKLNVSDKEVADIVAAEKWTVAGDLIHINPNEDNQMQAKKVQENIEFEDVLKVIHTLSR</sequence>
<keyword evidence="7" id="KW-1185">Reference proteome</keyword>
<comment type="caution">
    <text evidence="6">The sequence shown here is derived from an EMBL/GenBank/DDBJ whole genome shotgun (WGS) entry which is preliminary data.</text>
</comment>
<dbReference type="OrthoDB" id="337745at2759"/>
<evidence type="ECO:0000313" key="7">
    <source>
        <dbReference type="Proteomes" id="UP000198211"/>
    </source>
</evidence>
<organism evidence="6 7">
    <name type="scientific">Phytophthora megakarya</name>
    <dbReference type="NCBI Taxonomy" id="4795"/>
    <lineage>
        <taxon>Eukaryota</taxon>
        <taxon>Sar</taxon>
        <taxon>Stramenopiles</taxon>
        <taxon>Oomycota</taxon>
        <taxon>Peronosporomycetes</taxon>
        <taxon>Peronosporales</taxon>
        <taxon>Peronosporaceae</taxon>
        <taxon>Phytophthora</taxon>
    </lineage>
</organism>
<dbReference type="Proteomes" id="UP000198211">
    <property type="component" value="Unassembled WGS sequence"/>
</dbReference>
<evidence type="ECO:0000313" key="6">
    <source>
        <dbReference type="EMBL" id="OWZ15941.1"/>
    </source>
</evidence>
<dbReference type="GO" id="GO:0003743">
    <property type="term" value="F:translation initiation factor activity"/>
    <property type="evidence" value="ECO:0007669"/>
    <property type="project" value="UniProtKB-UniRule"/>
</dbReference>
<name>A0A225WDZ0_9STRA</name>
<evidence type="ECO:0000256" key="2">
    <source>
        <dbReference type="ARBA" id="ARBA00022540"/>
    </source>
</evidence>
<dbReference type="SUPFAM" id="SSF46785">
    <property type="entry name" value="Winged helix' DNA-binding domain"/>
    <property type="match status" value="1"/>
</dbReference>
<comment type="subcellular location">
    <subcellularLocation>
        <location evidence="4">Cytoplasm</location>
    </subcellularLocation>
</comment>
<dbReference type="PANTHER" id="PTHR13022">
    <property type="entry name" value="EUKARYOTIC TRANSLATION INITIATION FACTOR 3 SUBUNIT 11"/>
    <property type="match status" value="1"/>
</dbReference>
<dbReference type="SUPFAM" id="SSF48371">
    <property type="entry name" value="ARM repeat"/>
    <property type="match status" value="2"/>
</dbReference>
<dbReference type="GO" id="GO:0001732">
    <property type="term" value="P:formation of cytoplasmic translation initiation complex"/>
    <property type="evidence" value="ECO:0007669"/>
    <property type="project" value="UniProtKB-UniRule"/>
</dbReference>
<dbReference type="GO" id="GO:0003723">
    <property type="term" value="F:RNA binding"/>
    <property type="evidence" value="ECO:0007669"/>
    <property type="project" value="UniProtKB-UniRule"/>
</dbReference>
<dbReference type="GO" id="GO:0005852">
    <property type="term" value="C:eukaryotic translation initiation factor 3 complex"/>
    <property type="evidence" value="ECO:0007669"/>
    <property type="project" value="UniProtKB-UniRule"/>
</dbReference>
<dbReference type="InterPro" id="IPR036390">
    <property type="entry name" value="WH_DNA-bd_sf"/>
</dbReference>
<dbReference type="HAMAP" id="MF_03010">
    <property type="entry name" value="eIF3k"/>
    <property type="match status" value="1"/>
</dbReference>
<keyword evidence="1 4" id="KW-0963">Cytoplasm</keyword>
<evidence type="ECO:0000259" key="5">
    <source>
        <dbReference type="PROSITE" id="PS50250"/>
    </source>
</evidence>
<dbReference type="InterPro" id="IPR016024">
    <property type="entry name" value="ARM-type_fold"/>
</dbReference>
<dbReference type="GO" id="GO:0033290">
    <property type="term" value="C:eukaryotic 48S preinitiation complex"/>
    <property type="evidence" value="ECO:0007669"/>
    <property type="project" value="UniProtKB-UniRule"/>
</dbReference>
<keyword evidence="3 4" id="KW-0648">Protein biosynthesis</keyword>
<dbReference type="GO" id="GO:0043022">
    <property type="term" value="F:ribosome binding"/>
    <property type="evidence" value="ECO:0007669"/>
    <property type="project" value="InterPro"/>
</dbReference>
<dbReference type="InterPro" id="IPR000717">
    <property type="entry name" value="PCI_dom"/>
</dbReference>